<sequence length="173" mass="17160">MRKTVVASAAILAASALFLPANNANAATTIVTIGVQAGALSISAPAAASLTLNGLSYSGQTGNVIVTDQRGQLLATWTATASLSDFVNGTSTVPASNVSYTNLVASIPSGGLLPLTVVVFTPLLSMSNSAAPVAVGTSALGSNNAQWNPTLTVPANLFLASGSYTANLVHSVS</sequence>
<reference evidence="2 3" key="1">
    <citation type="submission" date="2019-05" db="EMBL/GenBank/DDBJ databases">
        <authorList>
            <person name="Lee S.D."/>
        </authorList>
    </citation>
    <scope>NUCLEOTIDE SEQUENCE [LARGE SCALE GENOMIC DNA]</scope>
    <source>
        <strain evidence="2 3">YC2-7</strain>
    </source>
</reference>
<dbReference type="RefSeq" id="WP_169590348.1">
    <property type="nucleotide sequence ID" value="NZ_VCQU01000007.1"/>
</dbReference>
<feature type="signal peptide" evidence="1">
    <location>
        <begin position="1"/>
        <end position="26"/>
    </location>
</feature>
<keyword evidence="3" id="KW-1185">Reference proteome</keyword>
<proteinExistence type="predicted"/>
<dbReference type="AlphaFoldDB" id="A0A848KH14"/>
<organism evidence="2 3">
    <name type="scientific">Antrihabitans stalactiti</name>
    <dbReference type="NCBI Taxonomy" id="2584121"/>
    <lineage>
        <taxon>Bacteria</taxon>
        <taxon>Bacillati</taxon>
        <taxon>Actinomycetota</taxon>
        <taxon>Actinomycetes</taxon>
        <taxon>Mycobacteriales</taxon>
        <taxon>Nocardiaceae</taxon>
        <taxon>Antrihabitans</taxon>
    </lineage>
</organism>
<keyword evidence="1" id="KW-0732">Signal</keyword>
<evidence type="ECO:0000256" key="1">
    <source>
        <dbReference type="SAM" id="SignalP"/>
    </source>
</evidence>
<feature type="chain" id="PRO_5032403048" description="WxL domain-containing protein" evidence="1">
    <location>
        <begin position="27"/>
        <end position="173"/>
    </location>
</feature>
<evidence type="ECO:0000313" key="2">
    <source>
        <dbReference type="EMBL" id="NMN97461.1"/>
    </source>
</evidence>
<name>A0A848KH14_9NOCA</name>
<comment type="caution">
    <text evidence="2">The sequence shown here is derived from an EMBL/GenBank/DDBJ whole genome shotgun (WGS) entry which is preliminary data.</text>
</comment>
<accession>A0A848KH14</accession>
<evidence type="ECO:0000313" key="3">
    <source>
        <dbReference type="Proteomes" id="UP000535543"/>
    </source>
</evidence>
<evidence type="ECO:0008006" key="4">
    <source>
        <dbReference type="Google" id="ProtNLM"/>
    </source>
</evidence>
<protein>
    <recommendedName>
        <fullName evidence="4">WxL domain-containing protein</fullName>
    </recommendedName>
</protein>
<reference evidence="2 3" key="2">
    <citation type="submission" date="2020-06" db="EMBL/GenBank/DDBJ databases">
        <title>Antribacter stalactiti gen. nov., sp. nov., a new member of the family Nacardiaceae isolated from a cave.</title>
        <authorList>
            <person name="Kim I.S."/>
        </authorList>
    </citation>
    <scope>NUCLEOTIDE SEQUENCE [LARGE SCALE GENOMIC DNA]</scope>
    <source>
        <strain evidence="2 3">YC2-7</strain>
    </source>
</reference>
<dbReference type="Proteomes" id="UP000535543">
    <property type="component" value="Unassembled WGS sequence"/>
</dbReference>
<dbReference type="EMBL" id="VCQU01000007">
    <property type="protein sequence ID" value="NMN97461.1"/>
    <property type="molecule type" value="Genomic_DNA"/>
</dbReference>
<gene>
    <name evidence="2" type="ORF">FGL95_20700</name>
</gene>